<evidence type="ECO:0000313" key="2">
    <source>
        <dbReference type="EMBL" id="OGD40032.1"/>
    </source>
</evidence>
<reference evidence="2 3" key="1">
    <citation type="journal article" date="2016" name="Nat. Commun.">
        <title>Thousands of microbial genomes shed light on interconnected biogeochemical processes in an aquifer system.</title>
        <authorList>
            <person name="Anantharaman K."/>
            <person name="Brown C.T."/>
            <person name="Hug L.A."/>
            <person name="Sharon I."/>
            <person name="Castelle C.J."/>
            <person name="Probst A.J."/>
            <person name="Thomas B.C."/>
            <person name="Singh A."/>
            <person name="Wilkins M.J."/>
            <person name="Karaoz U."/>
            <person name="Brodie E.L."/>
            <person name="Williams K.H."/>
            <person name="Hubbard S.S."/>
            <person name="Banfield J.F."/>
        </authorList>
    </citation>
    <scope>NUCLEOTIDE SEQUENCE [LARGE SCALE GENOMIC DNA]</scope>
</reference>
<organism evidence="2 3">
    <name type="scientific">Candidatus Azambacteria bacterium RIFCSPLOWO2_02_FULL_44_14</name>
    <dbReference type="NCBI Taxonomy" id="1797306"/>
    <lineage>
        <taxon>Bacteria</taxon>
        <taxon>Candidatus Azamiibacteriota</taxon>
    </lineage>
</organism>
<dbReference type="Proteomes" id="UP000177197">
    <property type="component" value="Unassembled WGS sequence"/>
</dbReference>
<dbReference type="Pfam" id="PF20803">
    <property type="entry name" value="PaaX_M"/>
    <property type="match status" value="1"/>
</dbReference>
<protein>
    <recommendedName>
        <fullName evidence="1">Transcriptional repressor PaaX-like central Cas2-like domain-containing protein</fullName>
    </recommendedName>
</protein>
<feature type="domain" description="Transcriptional repressor PaaX-like central Cas2-like" evidence="1">
    <location>
        <begin position="99"/>
        <end position="175"/>
    </location>
</feature>
<proteinExistence type="predicted"/>
<dbReference type="SUPFAM" id="SSF143430">
    <property type="entry name" value="TTP0101/SSO1404-like"/>
    <property type="match status" value="1"/>
</dbReference>
<dbReference type="Gene3D" id="3.30.70.2650">
    <property type="match status" value="1"/>
</dbReference>
<accession>A0A1F5CAY5</accession>
<gene>
    <name evidence="2" type="ORF">A3I30_00270</name>
</gene>
<dbReference type="InterPro" id="IPR048846">
    <property type="entry name" value="PaaX-like_central"/>
</dbReference>
<evidence type="ECO:0000259" key="1">
    <source>
        <dbReference type="Pfam" id="PF20803"/>
    </source>
</evidence>
<name>A0A1F5CAY5_9BACT</name>
<comment type="caution">
    <text evidence="2">The sequence shown here is derived from an EMBL/GenBank/DDBJ whole genome shotgun (WGS) entry which is preliminary data.</text>
</comment>
<dbReference type="EMBL" id="MEYV01000014">
    <property type="protein sequence ID" value="OGD40032.1"/>
    <property type="molecule type" value="Genomic_DNA"/>
</dbReference>
<sequence length="183" mass="22276">MRIKNSKTRQLLKYLAIGSGVVILSLLSPALPHQLLKSYIRNKKIQRRRFLEDLKRLQRRDLIDYQLLDNERIKIILKKEGREKTLIYDIDEIKLDKNKKWDGRWRLIMFDIPIRKKTARDVFRKKLKELEFYQLQKSVYLTPYDCENEIDFICEFFKVRNHVLLLTISKFEGSEKLKHYFDL</sequence>
<dbReference type="AlphaFoldDB" id="A0A1F5CAY5"/>
<evidence type="ECO:0000313" key="3">
    <source>
        <dbReference type="Proteomes" id="UP000177197"/>
    </source>
</evidence>